<dbReference type="Gene3D" id="3.40.630.30">
    <property type="match status" value="1"/>
</dbReference>
<dbReference type="EMBL" id="BT077169">
    <property type="protein sequence ID" value="ACO11593.1"/>
    <property type="molecule type" value="mRNA"/>
</dbReference>
<dbReference type="CDD" id="cd04301">
    <property type="entry name" value="NAT_SF"/>
    <property type="match status" value="1"/>
</dbReference>
<evidence type="ECO:0000256" key="3">
    <source>
        <dbReference type="ARBA" id="ARBA00023315"/>
    </source>
</evidence>
<gene>
    <name evidence="5" type="primary">SAT2</name>
</gene>
<dbReference type="InterPro" id="IPR051016">
    <property type="entry name" value="Diverse_Substrate_AcTransf"/>
</dbReference>
<dbReference type="InterPro" id="IPR000182">
    <property type="entry name" value="GNAT_dom"/>
</dbReference>
<protein>
    <submittedName>
        <fullName evidence="5">Diamine acetyltransferase 2</fullName>
    </submittedName>
</protein>
<dbReference type="InterPro" id="IPR016181">
    <property type="entry name" value="Acyl_CoA_acyltransferase"/>
</dbReference>
<keyword evidence="2 5" id="KW-0808">Transferase</keyword>
<name>C1BR60_CALRO</name>
<dbReference type="PROSITE" id="PS51186">
    <property type="entry name" value="GNAT"/>
    <property type="match status" value="1"/>
</dbReference>
<dbReference type="PANTHER" id="PTHR10545:SF29">
    <property type="entry name" value="GH14572P-RELATED"/>
    <property type="match status" value="1"/>
</dbReference>
<evidence type="ECO:0000256" key="1">
    <source>
        <dbReference type="ARBA" id="ARBA00008694"/>
    </source>
</evidence>
<evidence type="ECO:0000256" key="2">
    <source>
        <dbReference type="ARBA" id="ARBA00022679"/>
    </source>
</evidence>
<evidence type="ECO:0000313" key="5">
    <source>
        <dbReference type="EMBL" id="ACO11513.1"/>
    </source>
</evidence>
<evidence type="ECO:0000259" key="4">
    <source>
        <dbReference type="PROSITE" id="PS51186"/>
    </source>
</evidence>
<dbReference type="SUPFAM" id="SSF55729">
    <property type="entry name" value="Acyl-CoA N-acyltransferases (Nat)"/>
    <property type="match status" value="1"/>
</dbReference>
<keyword evidence="3" id="KW-0012">Acyltransferase</keyword>
<dbReference type="FunFam" id="3.40.630.30:FF:000064">
    <property type="entry name" value="GNAT family acetyltransferase"/>
    <property type="match status" value="1"/>
</dbReference>
<organism evidence="5">
    <name type="scientific">Caligus rogercresseyi</name>
    <name type="common">Sea louse</name>
    <dbReference type="NCBI Taxonomy" id="217165"/>
    <lineage>
        <taxon>Eukaryota</taxon>
        <taxon>Metazoa</taxon>
        <taxon>Ecdysozoa</taxon>
        <taxon>Arthropoda</taxon>
        <taxon>Crustacea</taxon>
        <taxon>Multicrustacea</taxon>
        <taxon>Hexanauplia</taxon>
        <taxon>Copepoda</taxon>
        <taxon>Siphonostomatoida</taxon>
        <taxon>Caligidae</taxon>
        <taxon>Caligus</taxon>
    </lineage>
</organism>
<proteinExistence type="evidence at transcript level"/>
<sequence>MIFVRDAVREDCKALLHLIMELVDYHDMLKSFKVTLKMLEENGFGDNPTYQCKIAFDGNEAVGHCLYAYKYSTFKGRSINMEDLYVKKTYRGQGIGKMLWQSVCKSALENGCSGCSFMVDRTNTPAIGFYKAQGAINKSDVEDWNIFQLTKDKMIDFVNTTVREAH</sequence>
<dbReference type="Pfam" id="PF00583">
    <property type="entry name" value="Acetyltransf_1"/>
    <property type="match status" value="1"/>
</dbReference>
<dbReference type="EMBL" id="BT077089">
    <property type="protein sequence ID" value="ACO11513.1"/>
    <property type="molecule type" value="mRNA"/>
</dbReference>
<feature type="domain" description="N-acetyltransferase" evidence="4">
    <location>
        <begin position="2"/>
        <end position="156"/>
    </location>
</feature>
<reference evidence="5" key="1">
    <citation type="submission" date="2009-03" db="EMBL/GenBank/DDBJ databases">
        <title>Caligus rogercresseyi ESTs and full-length cDNAs.</title>
        <authorList>
            <person name="Yasuike M."/>
            <person name="von Schalburg K."/>
            <person name="Cooper G."/>
            <person name="Leong J."/>
            <person name="Jones S.R.M."/>
            <person name="Koop B.F."/>
        </authorList>
    </citation>
    <scope>NUCLEOTIDE SEQUENCE</scope>
    <source>
        <tissue evidence="5">Whole tissue</tissue>
    </source>
</reference>
<dbReference type="PANTHER" id="PTHR10545">
    <property type="entry name" value="DIAMINE N-ACETYLTRANSFERASE"/>
    <property type="match status" value="1"/>
</dbReference>
<comment type="similarity">
    <text evidence="1">Belongs to the acetyltransferase family.</text>
</comment>
<accession>C1BR60</accession>
<dbReference type="AlphaFoldDB" id="C1BR60"/>
<dbReference type="GO" id="GO:0008080">
    <property type="term" value="F:N-acetyltransferase activity"/>
    <property type="evidence" value="ECO:0007669"/>
    <property type="project" value="UniProtKB-ARBA"/>
</dbReference>